<protein>
    <submittedName>
        <fullName evidence="1">Uncharacterized protein</fullName>
    </submittedName>
</protein>
<name>A0AA36HKW8_9DINO</name>
<reference evidence="1" key="1">
    <citation type="submission" date="2023-08" db="EMBL/GenBank/DDBJ databases">
        <authorList>
            <person name="Chen Y."/>
            <person name="Shah S."/>
            <person name="Dougan E. K."/>
            <person name="Thang M."/>
            <person name="Chan C."/>
        </authorList>
    </citation>
    <scope>NUCLEOTIDE SEQUENCE</scope>
</reference>
<dbReference type="AlphaFoldDB" id="A0AA36HKW8"/>
<keyword evidence="2" id="KW-1185">Reference proteome</keyword>
<sequence length="62" mass="6544">MAAPRALCRFLRYLSMPLEGLAPGGAGSGEDHVKYTMTLELKLPLQRPAPVAPPAGVLGWLG</sequence>
<evidence type="ECO:0000313" key="1">
    <source>
        <dbReference type="EMBL" id="CAJ1371066.1"/>
    </source>
</evidence>
<dbReference type="EMBL" id="CAUJNA010000052">
    <property type="protein sequence ID" value="CAJ1371066.1"/>
    <property type="molecule type" value="Genomic_DNA"/>
</dbReference>
<evidence type="ECO:0000313" key="2">
    <source>
        <dbReference type="Proteomes" id="UP001178507"/>
    </source>
</evidence>
<comment type="caution">
    <text evidence="1">The sequence shown here is derived from an EMBL/GenBank/DDBJ whole genome shotgun (WGS) entry which is preliminary data.</text>
</comment>
<proteinExistence type="predicted"/>
<dbReference type="Proteomes" id="UP001178507">
    <property type="component" value="Unassembled WGS sequence"/>
</dbReference>
<gene>
    <name evidence="1" type="ORF">EVOR1521_LOCUS1485</name>
</gene>
<organism evidence="1 2">
    <name type="scientific">Effrenium voratum</name>
    <dbReference type="NCBI Taxonomy" id="2562239"/>
    <lineage>
        <taxon>Eukaryota</taxon>
        <taxon>Sar</taxon>
        <taxon>Alveolata</taxon>
        <taxon>Dinophyceae</taxon>
        <taxon>Suessiales</taxon>
        <taxon>Symbiodiniaceae</taxon>
        <taxon>Effrenium</taxon>
    </lineage>
</organism>
<accession>A0AA36HKW8</accession>